<name>A0A5J9WN48_9POAL</name>
<protein>
    <submittedName>
        <fullName evidence="2">Uncharacterized protein</fullName>
    </submittedName>
</protein>
<comment type="caution">
    <text evidence="2">The sequence shown here is derived from an EMBL/GenBank/DDBJ whole genome shotgun (WGS) entry which is preliminary data.</text>
</comment>
<proteinExistence type="predicted"/>
<dbReference type="OrthoDB" id="644317at2759"/>
<feature type="region of interest" description="Disordered" evidence="1">
    <location>
        <begin position="352"/>
        <end position="381"/>
    </location>
</feature>
<evidence type="ECO:0000313" key="3">
    <source>
        <dbReference type="Proteomes" id="UP000324897"/>
    </source>
</evidence>
<evidence type="ECO:0000313" key="2">
    <source>
        <dbReference type="EMBL" id="TVU50132.1"/>
    </source>
</evidence>
<feature type="compositionally biased region" description="Acidic residues" evidence="1">
    <location>
        <begin position="30"/>
        <end position="43"/>
    </location>
</feature>
<feature type="compositionally biased region" description="Low complexity" evidence="1">
    <location>
        <begin position="370"/>
        <end position="381"/>
    </location>
</feature>
<keyword evidence="3" id="KW-1185">Reference proteome</keyword>
<accession>A0A5J9WN48</accession>
<dbReference type="Proteomes" id="UP000324897">
    <property type="component" value="Chromosome 6"/>
</dbReference>
<evidence type="ECO:0000256" key="1">
    <source>
        <dbReference type="SAM" id="MobiDB-lite"/>
    </source>
</evidence>
<feature type="compositionally biased region" description="Basic residues" evidence="1">
    <location>
        <begin position="1"/>
        <end position="26"/>
    </location>
</feature>
<sequence length="443" mass="50644">MSSRGNNRKNKSVPKVVTKRGRKKKKTEQSESEPDDPNDESYEPSEHEFGQGSSAVHGGGHDDEMGDASDEDHEINVTLFCGQKKAWTSTSYIQARRVNAYTLENDSPSPHFHTKVQHDAFFGHLLNKNVYEHRWIDWEFIDKYATINCLINKFRHIRLFEFVKHKCDWNDNIIRQFYATCEIDWKNEKIEWMTGTGRYNATIQEFAIANKLDYAHIWGSHDVWNENKLMETIWYEYYEAAIHGHPVKYGTVTGLKLVPAVANKIVRHTIFPKSGNPDAVRDHHWNFIHHILGGRTIDVLRFILKNIEDISCSVQQNLYYAPYIMSLIIVKTHFSAQNCDVKHKGYGPFRASPQLLNPPEQEGNPDAEGNNDANGPPNDAADPPSSLHLLLSFLILHGSNGDLLRLISLIISCLTSNKLFNKVCKLVWPPSPPTMFSSFTSPL</sequence>
<organism evidence="2 3">
    <name type="scientific">Eragrostis curvula</name>
    <name type="common">weeping love grass</name>
    <dbReference type="NCBI Taxonomy" id="38414"/>
    <lineage>
        <taxon>Eukaryota</taxon>
        <taxon>Viridiplantae</taxon>
        <taxon>Streptophyta</taxon>
        <taxon>Embryophyta</taxon>
        <taxon>Tracheophyta</taxon>
        <taxon>Spermatophyta</taxon>
        <taxon>Magnoliopsida</taxon>
        <taxon>Liliopsida</taxon>
        <taxon>Poales</taxon>
        <taxon>Poaceae</taxon>
        <taxon>PACMAD clade</taxon>
        <taxon>Chloridoideae</taxon>
        <taxon>Eragrostideae</taxon>
        <taxon>Eragrostidinae</taxon>
        <taxon>Eragrostis</taxon>
    </lineage>
</organism>
<dbReference type="Gramene" id="TVU50132">
    <property type="protein sequence ID" value="TVU50132"/>
    <property type="gene ID" value="EJB05_01489"/>
</dbReference>
<feature type="region of interest" description="Disordered" evidence="1">
    <location>
        <begin position="1"/>
        <end position="69"/>
    </location>
</feature>
<dbReference type="EMBL" id="RWGY01000002">
    <property type="protein sequence ID" value="TVU50132.1"/>
    <property type="molecule type" value="Genomic_DNA"/>
</dbReference>
<reference evidence="2 3" key="1">
    <citation type="journal article" date="2019" name="Sci. Rep.">
        <title>A high-quality genome of Eragrostis curvula grass provides insights into Poaceae evolution and supports new strategies to enhance forage quality.</title>
        <authorList>
            <person name="Carballo J."/>
            <person name="Santos B.A.C.M."/>
            <person name="Zappacosta D."/>
            <person name="Garbus I."/>
            <person name="Selva J.P."/>
            <person name="Gallo C.A."/>
            <person name="Diaz A."/>
            <person name="Albertini E."/>
            <person name="Caccamo M."/>
            <person name="Echenique V."/>
        </authorList>
    </citation>
    <scope>NUCLEOTIDE SEQUENCE [LARGE SCALE GENOMIC DNA]</scope>
    <source>
        <strain evidence="3">cv. Victoria</strain>
        <tissue evidence="2">Leaf</tissue>
    </source>
</reference>
<dbReference type="AlphaFoldDB" id="A0A5J9WN48"/>
<gene>
    <name evidence="2" type="ORF">EJB05_01489</name>
</gene>